<evidence type="ECO:0000313" key="4">
    <source>
        <dbReference type="Proteomes" id="UP000586827"/>
    </source>
</evidence>
<protein>
    <submittedName>
        <fullName evidence="3">NAD(P)/FAD-dependent oxidoreductase</fullName>
    </submittedName>
</protein>
<dbReference type="Gene3D" id="3.50.50.60">
    <property type="entry name" value="FAD/NAD(P)-binding domain"/>
    <property type="match status" value="1"/>
</dbReference>
<comment type="caution">
    <text evidence="3">The sequence shown here is derived from an EMBL/GenBank/DDBJ whole genome shotgun (WGS) entry which is preliminary data.</text>
</comment>
<name>A0A849C970_9NOCA</name>
<dbReference type="GO" id="GO:0004497">
    <property type="term" value="F:monooxygenase activity"/>
    <property type="evidence" value="ECO:0007669"/>
    <property type="project" value="TreeGrafter"/>
</dbReference>
<reference evidence="3 4" key="1">
    <citation type="submission" date="2020-05" db="EMBL/GenBank/DDBJ databases">
        <title>MicrobeNet Type strains.</title>
        <authorList>
            <person name="Nicholson A.C."/>
        </authorList>
    </citation>
    <scope>NUCLEOTIDE SEQUENCE [LARGE SCALE GENOMIC DNA]</scope>
    <source>
        <strain evidence="3 4">JCM 3224</strain>
    </source>
</reference>
<evidence type="ECO:0000256" key="1">
    <source>
        <dbReference type="ARBA" id="ARBA00023002"/>
    </source>
</evidence>
<organism evidence="3 4">
    <name type="scientific">Nocardia uniformis</name>
    <dbReference type="NCBI Taxonomy" id="53432"/>
    <lineage>
        <taxon>Bacteria</taxon>
        <taxon>Bacillati</taxon>
        <taxon>Actinomycetota</taxon>
        <taxon>Actinomycetes</taxon>
        <taxon>Mycobacteriales</taxon>
        <taxon>Nocardiaceae</taxon>
        <taxon>Nocardia</taxon>
    </lineage>
</organism>
<dbReference type="PRINTS" id="PR00370">
    <property type="entry name" value="FMOXYGENASE"/>
</dbReference>
<dbReference type="AlphaFoldDB" id="A0A849C970"/>
<evidence type="ECO:0000256" key="2">
    <source>
        <dbReference type="SAM" id="MobiDB-lite"/>
    </source>
</evidence>
<dbReference type="GO" id="GO:0050661">
    <property type="term" value="F:NADP binding"/>
    <property type="evidence" value="ECO:0007669"/>
    <property type="project" value="InterPro"/>
</dbReference>
<dbReference type="InterPro" id="IPR000960">
    <property type="entry name" value="Flavin_mOase"/>
</dbReference>
<dbReference type="GO" id="GO:0050660">
    <property type="term" value="F:flavin adenine dinucleotide binding"/>
    <property type="evidence" value="ECO:0007669"/>
    <property type="project" value="InterPro"/>
</dbReference>
<dbReference type="PANTHER" id="PTHR43539:SF78">
    <property type="entry name" value="FLAVIN-CONTAINING MONOOXYGENASE"/>
    <property type="match status" value="1"/>
</dbReference>
<dbReference type="EMBL" id="JABELX010000019">
    <property type="protein sequence ID" value="NNH75204.1"/>
    <property type="molecule type" value="Genomic_DNA"/>
</dbReference>
<accession>A0A849C970</accession>
<gene>
    <name evidence="3" type="ORF">HLB23_36045</name>
</gene>
<dbReference type="InterPro" id="IPR050982">
    <property type="entry name" value="Auxin_biosynth/cation_transpt"/>
</dbReference>
<dbReference type="InterPro" id="IPR036188">
    <property type="entry name" value="FAD/NAD-bd_sf"/>
</dbReference>
<keyword evidence="4" id="KW-1185">Reference proteome</keyword>
<dbReference type="Proteomes" id="UP000586827">
    <property type="component" value="Unassembled WGS sequence"/>
</dbReference>
<proteinExistence type="predicted"/>
<evidence type="ECO:0000313" key="3">
    <source>
        <dbReference type="EMBL" id="NNH75204.1"/>
    </source>
</evidence>
<keyword evidence="1" id="KW-0560">Oxidoreductase</keyword>
<feature type="region of interest" description="Disordered" evidence="2">
    <location>
        <begin position="335"/>
        <end position="356"/>
    </location>
</feature>
<dbReference type="PANTHER" id="PTHR43539">
    <property type="entry name" value="FLAVIN-BINDING MONOOXYGENASE-LIKE PROTEIN (AFU_ORTHOLOGUE AFUA_4G09220)"/>
    <property type="match status" value="1"/>
</dbReference>
<dbReference type="Pfam" id="PF13738">
    <property type="entry name" value="Pyr_redox_3"/>
    <property type="match status" value="1"/>
</dbReference>
<sequence>MVGGGQSGLAAGYHLRRRGSTVALLEAGPEPTGSWPRYYDSLTLFSPARYSSLPGLPFPGHPDHYPHRDEVINYLRTYADTLDIDIRTGHRVHSVDHGEHGFTVRTDTGAAFTAPRVIAATGAFDSPHIPTVPGQDRFAGKLLHASEYRSPDQFAGEHVIVVGAGNSAVQIAVELADTATVTLASRTPVKFAPQRPLGRDMHFWFTITGIDAAPVGHLLRNPPTAPVFDSGRYRAALDVGRPRARPMFTSVETDSVVWPDGTRTPVDAIVFATGYTPHLPYLSALGALAVDGRPRHRGGLSTTHPGLGYLGLEFQRSLSSNSLRGVGRDADRLAHHLIQRSPTAKTSPRQRRGSAR</sequence>
<dbReference type="SUPFAM" id="SSF51905">
    <property type="entry name" value="FAD/NAD(P)-binding domain"/>
    <property type="match status" value="2"/>
</dbReference>